<reference evidence="1 2" key="1">
    <citation type="journal article" date="2008" name="Nat. Biotechnol.">
        <title>Genome sequencing and analysis of the filamentous fungus Penicillium chrysogenum.</title>
        <authorList>
            <person name="van den Berg M.A."/>
            <person name="Albang R."/>
            <person name="Albermann K."/>
            <person name="Badger J.H."/>
            <person name="Daran J.-M."/>
            <person name="Driessen A.J.M."/>
            <person name="Garcia-Estrada C."/>
            <person name="Fedorova N.D."/>
            <person name="Harris D.M."/>
            <person name="Heijne W.H.M."/>
            <person name="Joardar V.S."/>
            <person name="Kiel J.A.K.W."/>
            <person name="Kovalchuk A."/>
            <person name="Martin J.F."/>
            <person name="Nierman W.C."/>
            <person name="Nijland J.G."/>
            <person name="Pronk J.T."/>
            <person name="Roubos J.A."/>
            <person name="van der Klei I.J."/>
            <person name="van Peij N.N.M.E."/>
            <person name="Veenhuis M."/>
            <person name="von Doehren H."/>
            <person name="Wagner C."/>
            <person name="Wortman J.R."/>
            <person name="Bovenberg R.A.L."/>
        </authorList>
    </citation>
    <scope>NUCLEOTIDE SEQUENCE [LARGE SCALE GENOMIC DNA]</scope>
    <source>
        <strain evidence="2">ATCC 28089 / DSM 1075 / NRRL 1951 / Wisconsin 54-1255</strain>
    </source>
</reference>
<keyword evidence="2" id="KW-1185">Reference proteome</keyword>
<protein>
    <submittedName>
        <fullName evidence="1">Uncharacterized protein</fullName>
    </submittedName>
</protein>
<name>B6HBK3_PENRW</name>
<dbReference type="VEuPathDB" id="FungiDB:PCH_Pc18g04350"/>
<organism evidence="1 2">
    <name type="scientific">Penicillium rubens (strain ATCC 28089 / DSM 1075 / NRRL 1951 / Wisconsin 54-1255)</name>
    <name type="common">Penicillium chrysogenum</name>
    <dbReference type="NCBI Taxonomy" id="500485"/>
    <lineage>
        <taxon>Eukaryota</taxon>
        <taxon>Fungi</taxon>
        <taxon>Dikarya</taxon>
        <taxon>Ascomycota</taxon>
        <taxon>Pezizomycotina</taxon>
        <taxon>Eurotiomycetes</taxon>
        <taxon>Eurotiomycetidae</taxon>
        <taxon>Eurotiales</taxon>
        <taxon>Aspergillaceae</taxon>
        <taxon>Penicillium</taxon>
        <taxon>Penicillium chrysogenum species complex</taxon>
    </lineage>
</organism>
<sequence length="101" mass="11124">MPKAYWECTPYLHGFFFRAHERGPCSLLNPAAQPLPVSCFIKLPAPATSLVFQTRDLSESEGIHKVRLGPADESILGLGMAQSRLANWLHESRDDSTAASL</sequence>
<gene>
    <name evidence="1" type="ORF">Pc18g04350</name>
    <name evidence="1" type="ORF">PCH_Pc18g04350</name>
</gene>
<dbReference type="AlphaFoldDB" id="B6HBK3"/>
<accession>B6HBK3</accession>
<proteinExistence type="predicted"/>
<dbReference type="HOGENOM" id="CLU_2292593_0_0_1"/>
<dbReference type="Proteomes" id="UP000000724">
    <property type="component" value="Contig Pc00c18"/>
</dbReference>
<dbReference type="EMBL" id="AM920433">
    <property type="protein sequence ID" value="CAP94659.1"/>
    <property type="molecule type" value="Genomic_DNA"/>
</dbReference>
<evidence type="ECO:0000313" key="1">
    <source>
        <dbReference type="EMBL" id="CAP94659.1"/>
    </source>
</evidence>
<evidence type="ECO:0000313" key="2">
    <source>
        <dbReference type="Proteomes" id="UP000000724"/>
    </source>
</evidence>